<evidence type="ECO:0000256" key="1">
    <source>
        <dbReference type="ARBA" id="ARBA00006432"/>
    </source>
</evidence>
<reference evidence="7" key="1">
    <citation type="submission" date="2021-01" db="EMBL/GenBank/DDBJ databases">
        <title>Adiantum capillus-veneris genome.</title>
        <authorList>
            <person name="Fang Y."/>
            <person name="Liao Q."/>
        </authorList>
    </citation>
    <scope>NUCLEOTIDE SEQUENCE</scope>
    <source>
        <strain evidence="7">H3</strain>
        <tissue evidence="7">Leaf</tissue>
    </source>
</reference>
<organism evidence="7 8">
    <name type="scientific">Adiantum capillus-veneris</name>
    <name type="common">Maidenhair fern</name>
    <dbReference type="NCBI Taxonomy" id="13818"/>
    <lineage>
        <taxon>Eukaryota</taxon>
        <taxon>Viridiplantae</taxon>
        <taxon>Streptophyta</taxon>
        <taxon>Embryophyta</taxon>
        <taxon>Tracheophyta</taxon>
        <taxon>Polypodiopsida</taxon>
        <taxon>Polypodiidae</taxon>
        <taxon>Polypodiales</taxon>
        <taxon>Pteridineae</taxon>
        <taxon>Pteridaceae</taxon>
        <taxon>Vittarioideae</taxon>
        <taxon>Adiantum</taxon>
    </lineage>
</organism>
<evidence type="ECO:0000313" key="7">
    <source>
        <dbReference type="EMBL" id="KAI5077474.1"/>
    </source>
</evidence>
<evidence type="ECO:0000256" key="2">
    <source>
        <dbReference type="ARBA" id="ARBA00022598"/>
    </source>
</evidence>
<dbReference type="InterPro" id="IPR045851">
    <property type="entry name" value="AMP-bd_C_sf"/>
</dbReference>
<dbReference type="InterPro" id="IPR042099">
    <property type="entry name" value="ANL_N_sf"/>
</dbReference>
<evidence type="ECO:0008006" key="9">
    <source>
        <dbReference type="Google" id="ProtNLM"/>
    </source>
</evidence>
<keyword evidence="4" id="KW-0443">Lipid metabolism</keyword>
<keyword evidence="3" id="KW-0276">Fatty acid metabolism</keyword>
<dbReference type="OrthoDB" id="10253115at2759"/>
<feature type="domain" description="AMP-dependent synthetase/ligase" evidence="5">
    <location>
        <begin position="21"/>
        <end position="403"/>
    </location>
</feature>
<protein>
    <recommendedName>
        <fullName evidence="9">4-coumarate--CoA ligase</fullName>
    </recommendedName>
</protein>
<comment type="caution">
    <text evidence="7">The sequence shown here is derived from an EMBL/GenBank/DDBJ whole genome shotgun (WGS) entry which is preliminary data.</text>
</comment>
<dbReference type="PANTHER" id="PTHR43859:SF4">
    <property type="entry name" value="BUTANOATE--COA LIGASE AAE1-RELATED"/>
    <property type="match status" value="1"/>
</dbReference>
<proteinExistence type="inferred from homology"/>
<evidence type="ECO:0000256" key="4">
    <source>
        <dbReference type="ARBA" id="ARBA00023098"/>
    </source>
</evidence>
<evidence type="ECO:0000259" key="6">
    <source>
        <dbReference type="Pfam" id="PF13193"/>
    </source>
</evidence>
<keyword evidence="2" id="KW-0436">Ligase</keyword>
<evidence type="ECO:0000313" key="8">
    <source>
        <dbReference type="Proteomes" id="UP000886520"/>
    </source>
</evidence>
<dbReference type="Proteomes" id="UP000886520">
    <property type="component" value="Chromosome 7"/>
</dbReference>
<evidence type="ECO:0000259" key="5">
    <source>
        <dbReference type="Pfam" id="PF00501"/>
    </source>
</evidence>
<dbReference type="GO" id="GO:0016874">
    <property type="term" value="F:ligase activity"/>
    <property type="evidence" value="ECO:0007669"/>
    <property type="project" value="UniProtKB-KW"/>
</dbReference>
<sequence>MGTQEKCEANHPALSPLIFLERAAKSCGDHTSVIYGHLRFTWLQTFSRCRRLASALLYLNIHAGDVVSSVAPNIPAMYEMHFGVPMAGAVLNTLNIRLNAQTMASLLKHSGSKLVFADYQYLPLVHEAISRLSSEVSKLPMVIVIKDQLGQDECTSYAELDYETLLERGNPFFPFYIPSDEWETISLNYTSGTTSQPKGVLYHHRGAYMNSLMHIMMWRMKDFPVFLWTVPMFHCNGWCFTWAVAAQGGTNVCLRNVTAKNVFDFIVRHKVEYLCGAPVLLNMLASAPASEVKPLPSPVHVLTGGAPPPPPILSRMEELGFDITHAYGLTETYGCALYCKWKQEWNNLLHEKRSAFKARQGIATLAVTEAEVMDSSTMSRVPQDGKTIGEVMVRGYAVMKGYLNNEKATRDAFRGGWFHTGDLGVMHPDGYIQLKDRSKDIIISGGENISSIEIEAVLYSHPQVLEAAVVARPDEHWGETPCAFIHLTREVSPESIIAYCRERLPHFMAPRSVVFGELPKTATGKIQKYVLRERAKALGASPRAAKGKSRL</sequence>
<dbReference type="InterPro" id="IPR000873">
    <property type="entry name" value="AMP-dep_synth/lig_dom"/>
</dbReference>
<dbReference type="FunFam" id="3.40.50.12780:FF:000003">
    <property type="entry name" value="Long-chain-fatty-acid--CoA ligase FadD"/>
    <property type="match status" value="1"/>
</dbReference>
<comment type="similarity">
    <text evidence="1">Belongs to the ATP-dependent AMP-binding enzyme family.</text>
</comment>
<dbReference type="Gene3D" id="3.40.50.12780">
    <property type="entry name" value="N-terminal domain of ligase-like"/>
    <property type="match status" value="1"/>
</dbReference>
<dbReference type="GO" id="GO:0006631">
    <property type="term" value="P:fatty acid metabolic process"/>
    <property type="evidence" value="ECO:0007669"/>
    <property type="project" value="UniProtKB-KW"/>
</dbReference>
<dbReference type="CDD" id="cd12118">
    <property type="entry name" value="ttLC_FACS_AEE21_like"/>
    <property type="match status" value="1"/>
</dbReference>
<dbReference type="Gene3D" id="3.30.300.30">
    <property type="match status" value="1"/>
</dbReference>
<dbReference type="FunFam" id="3.30.300.30:FF:000008">
    <property type="entry name" value="2,3-dihydroxybenzoate-AMP ligase"/>
    <property type="match status" value="1"/>
</dbReference>
<dbReference type="Pfam" id="PF13193">
    <property type="entry name" value="AMP-binding_C"/>
    <property type="match status" value="1"/>
</dbReference>
<dbReference type="AlphaFoldDB" id="A0A9D4V0M4"/>
<dbReference type="Pfam" id="PF00501">
    <property type="entry name" value="AMP-binding"/>
    <property type="match status" value="1"/>
</dbReference>
<dbReference type="EMBL" id="JABFUD020000007">
    <property type="protein sequence ID" value="KAI5077474.1"/>
    <property type="molecule type" value="Genomic_DNA"/>
</dbReference>
<accession>A0A9D4V0M4</accession>
<dbReference type="PANTHER" id="PTHR43859">
    <property type="entry name" value="ACYL-ACTIVATING ENZYME"/>
    <property type="match status" value="1"/>
</dbReference>
<name>A0A9D4V0M4_ADICA</name>
<dbReference type="SUPFAM" id="SSF56801">
    <property type="entry name" value="Acetyl-CoA synthetase-like"/>
    <property type="match status" value="1"/>
</dbReference>
<dbReference type="InterPro" id="IPR025110">
    <property type="entry name" value="AMP-bd_C"/>
</dbReference>
<feature type="domain" description="AMP-binding enzyme C-terminal" evidence="6">
    <location>
        <begin position="453"/>
        <end position="525"/>
    </location>
</feature>
<evidence type="ECO:0000256" key="3">
    <source>
        <dbReference type="ARBA" id="ARBA00022832"/>
    </source>
</evidence>
<dbReference type="NCBIfam" id="NF006020">
    <property type="entry name" value="PRK08162.1"/>
    <property type="match status" value="1"/>
</dbReference>
<keyword evidence="8" id="KW-1185">Reference proteome</keyword>
<gene>
    <name evidence="7" type="ORF">GOP47_0007298</name>
</gene>